<keyword evidence="2" id="KW-0732">Signal</keyword>
<proteinExistence type="predicted"/>
<evidence type="ECO:0000256" key="1">
    <source>
        <dbReference type="SAM" id="Phobius"/>
    </source>
</evidence>
<dbReference type="Proteomes" id="UP001196565">
    <property type="component" value="Unassembled WGS sequence"/>
</dbReference>
<protein>
    <submittedName>
        <fullName evidence="3">Uncharacterized protein</fullName>
    </submittedName>
</protein>
<feature type="transmembrane region" description="Helical" evidence="1">
    <location>
        <begin position="179"/>
        <end position="202"/>
    </location>
</feature>
<dbReference type="EMBL" id="JAHYBZ010000002">
    <property type="protein sequence ID" value="MBW6397297.1"/>
    <property type="molecule type" value="Genomic_DNA"/>
</dbReference>
<dbReference type="RefSeq" id="WP_219761921.1">
    <property type="nucleotide sequence ID" value="NZ_JAHYBZ010000002.1"/>
</dbReference>
<name>A0ABS7A4Q6_9PROT</name>
<comment type="caution">
    <text evidence="3">The sequence shown here is derived from an EMBL/GenBank/DDBJ whole genome shotgun (WGS) entry which is preliminary data.</text>
</comment>
<gene>
    <name evidence="3" type="ORF">KPL78_05515</name>
</gene>
<keyword evidence="1" id="KW-1133">Transmembrane helix</keyword>
<evidence type="ECO:0000313" key="4">
    <source>
        <dbReference type="Proteomes" id="UP001196565"/>
    </source>
</evidence>
<evidence type="ECO:0000256" key="2">
    <source>
        <dbReference type="SAM" id="SignalP"/>
    </source>
</evidence>
<keyword evidence="4" id="KW-1185">Reference proteome</keyword>
<evidence type="ECO:0000313" key="3">
    <source>
        <dbReference type="EMBL" id="MBW6397297.1"/>
    </source>
</evidence>
<organism evidence="3 4">
    <name type="scientific">Roseomonas alba</name>
    <dbReference type="NCBI Taxonomy" id="2846776"/>
    <lineage>
        <taxon>Bacteria</taxon>
        <taxon>Pseudomonadati</taxon>
        <taxon>Pseudomonadota</taxon>
        <taxon>Alphaproteobacteria</taxon>
        <taxon>Acetobacterales</taxon>
        <taxon>Roseomonadaceae</taxon>
        <taxon>Roseomonas</taxon>
    </lineage>
</organism>
<sequence>MRIALICLLALLSLPAAAQRSQPWEGICQSPQGTATAPGQAGSGRTAALWAEWIRFRGLGTLRIERDLTQQTSNARATLKINLRQPEGVDEKDWRATFFAAIAYPAASGLLPPQDAAPILAMVHPPTPEAGITPLRVEFTPPETWWRSTWQVAVIACIPNPPSPEPSAFGITEVTVSSYYLSVVIGIGAAALLYLVIAFTALRVHGQQLETQAVRQRGEGRRASPAFWRALNPVVICQDAFGAASLSRFQVLLFTLTVVGVYAYVFARTGYLSALSSTVLMLLGITLAGSTLAGIAEGQPLSTANRVWLMATGILDTRQRTPRWEDLLGAEGEVDVTRVQALAFSVFAAVALVVNGATDLENFAIPDQLNTLIGISQAVYVAGKALPREAAKRLNDEVRALRDAEQAVLRNPGDEPGRLEFDRLRAALYGSLADVFGERFKPERLRTLQPGMIAPPPPA</sequence>
<keyword evidence="1" id="KW-0472">Membrane</keyword>
<reference evidence="3 4" key="1">
    <citation type="submission" date="2021-07" db="EMBL/GenBank/DDBJ databases">
        <authorList>
            <person name="So Y."/>
        </authorList>
    </citation>
    <scope>NUCLEOTIDE SEQUENCE [LARGE SCALE GENOMIC DNA]</scope>
    <source>
        <strain evidence="3 4">HJA6</strain>
    </source>
</reference>
<feature type="chain" id="PRO_5045367042" evidence="2">
    <location>
        <begin position="19"/>
        <end position="459"/>
    </location>
</feature>
<keyword evidence="1" id="KW-0812">Transmembrane</keyword>
<feature type="transmembrane region" description="Helical" evidence="1">
    <location>
        <begin position="273"/>
        <end position="296"/>
    </location>
</feature>
<feature type="signal peptide" evidence="2">
    <location>
        <begin position="1"/>
        <end position="18"/>
    </location>
</feature>
<feature type="transmembrane region" description="Helical" evidence="1">
    <location>
        <begin position="249"/>
        <end position="267"/>
    </location>
</feature>
<accession>A0ABS7A4Q6</accession>